<dbReference type="AlphaFoldDB" id="A0A410FU92"/>
<dbReference type="SUPFAM" id="SSF52540">
    <property type="entry name" value="P-loop containing nucleoside triphosphate hydrolases"/>
    <property type="match status" value="1"/>
</dbReference>
<dbReference type="InterPro" id="IPR006674">
    <property type="entry name" value="HD_domain"/>
</dbReference>
<reference evidence="13" key="1">
    <citation type="submission" date="2018-12" db="EMBL/GenBank/DDBJ databases">
        <title>Complete genome sequence of an uncultured bacterium of the candidate phylum Bipolaricaulota.</title>
        <authorList>
            <person name="Kadnikov V.V."/>
            <person name="Mardanov A.V."/>
            <person name="Beletsky A.V."/>
            <person name="Frank Y.A."/>
            <person name="Karnachuk O.V."/>
            <person name="Ravin N.V."/>
        </authorList>
    </citation>
    <scope>NUCLEOTIDE SEQUENCE [LARGE SCALE GENOMIC DNA]</scope>
</reference>
<evidence type="ECO:0000313" key="12">
    <source>
        <dbReference type="EMBL" id="QAA76685.1"/>
    </source>
</evidence>
<evidence type="ECO:0000313" key="13">
    <source>
        <dbReference type="Proteomes" id="UP000287233"/>
    </source>
</evidence>
<dbReference type="GO" id="GO:0016787">
    <property type="term" value="F:hydrolase activity"/>
    <property type="evidence" value="ECO:0007669"/>
    <property type="project" value="UniProtKB-KW"/>
</dbReference>
<keyword evidence="3" id="KW-0479">Metal-binding</keyword>
<dbReference type="InterPro" id="IPR027417">
    <property type="entry name" value="P-loop_NTPase"/>
</dbReference>
<dbReference type="GO" id="GO:0005524">
    <property type="term" value="F:ATP binding"/>
    <property type="evidence" value="ECO:0007669"/>
    <property type="project" value="UniProtKB-KW"/>
</dbReference>
<dbReference type="EMBL" id="CP034928">
    <property type="protein sequence ID" value="QAA76685.1"/>
    <property type="molecule type" value="Genomic_DNA"/>
</dbReference>
<dbReference type="CDD" id="cd17930">
    <property type="entry name" value="DEXHc_cas3"/>
    <property type="match status" value="1"/>
</dbReference>
<proteinExistence type="inferred from homology"/>
<comment type="similarity">
    <text evidence="1">In the N-terminal section; belongs to the CRISPR-associated nuclease Cas3-HD family.</text>
</comment>
<dbReference type="Pfam" id="PF22590">
    <property type="entry name" value="Cas3-like_C_2"/>
    <property type="match status" value="1"/>
</dbReference>
<sequence length="765" mass="85171">MTCSAGTAGSTGQGPFIAHSRNHAGRTDPLRAHLSAVAERAAEFAREFGAEEEAALAGLLHDLGKYGDLFQKRLRGEVQGIDHWSPGAWAALEKYKELGIASALAIQGHHVGLQRADRDNLASMNPDKWDPALHAQRQLSETRTDLLIERFRAEGLTLPPLRTSLYDHSEKAVSAMLDVRMLFSALVDADFLVTEAHFNEGEDTRRRPGPPLDPARALELLLTHTTQLAAGSDAAAAVSKLRSDLLSACLAAGEKPVGQFTLTAPTGSGKTLAMLAFALKHAAVHNLRRIVMVIPYLSIIDQTAAVFRSILERDLGPGYVLEHHSLAGTRGHDQGEGTGEDRERELSEDWDAPIVLTTSVQMLESLFANRPSACRKLHRLARSVILFDEVQTLPTNLAIPTLAALSRLSGRYGASVVFATATQPAFSHLDAHVRKWCSQGWQPTEIVPTNLRLFARLRRTKVEWPDPDTPVSWDKLADSLADDECRQALCVVNLKRHALLLFEKLCHCLGDDADLFHLSTNMCPAHRWAVLNEVRRRLEAGSSCRLISTQCVEAGVDVDFPIAFRAWGPLDAIVQVAGRCNRNGRHPIGRMRVFVPEDDRYPEGGYRQAASVARLVAASRTLDIDDPDLYAEYYRELYAFARLQDRNEELLDAITRRDFAQVAEHYHVIPDGTVNVLVPYDLRTYDELASAARREGISRRWIRQARPHTVGLYRAKSKEATWDWLEPVRSGRDREVDDWYVYLRPEHYNGKTGLCPPQSMDFLNG</sequence>
<dbReference type="SUPFAM" id="SSF109604">
    <property type="entry name" value="HD-domain/PDEase-like"/>
    <property type="match status" value="1"/>
</dbReference>
<dbReference type="PROSITE" id="PS51192">
    <property type="entry name" value="HELICASE_ATP_BIND_1"/>
    <property type="match status" value="1"/>
</dbReference>
<evidence type="ECO:0000259" key="10">
    <source>
        <dbReference type="PROSITE" id="PS51192"/>
    </source>
</evidence>
<dbReference type="GO" id="GO:0003676">
    <property type="term" value="F:nucleic acid binding"/>
    <property type="evidence" value="ECO:0007669"/>
    <property type="project" value="InterPro"/>
</dbReference>
<evidence type="ECO:0000256" key="2">
    <source>
        <dbReference type="ARBA" id="ARBA00009046"/>
    </source>
</evidence>
<dbReference type="KEGG" id="bih:BIP78_0919"/>
<dbReference type="InterPro" id="IPR006483">
    <property type="entry name" value="CRISPR-assoc_Cas3_HD"/>
</dbReference>
<keyword evidence="5" id="KW-0378">Hydrolase</keyword>
<dbReference type="Proteomes" id="UP000287233">
    <property type="component" value="Chromosome"/>
</dbReference>
<dbReference type="GO" id="GO:0051607">
    <property type="term" value="P:defense response to virus"/>
    <property type="evidence" value="ECO:0007669"/>
    <property type="project" value="UniProtKB-KW"/>
</dbReference>
<keyword evidence="6" id="KW-0347">Helicase</keyword>
<dbReference type="InterPro" id="IPR011545">
    <property type="entry name" value="DEAD/DEAH_box_helicase_dom"/>
</dbReference>
<dbReference type="CDD" id="cd09641">
    <property type="entry name" value="Cas3''_I"/>
    <property type="match status" value="1"/>
</dbReference>
<gene>
    <name evidence="12" type="ORF">BIP78_0919</name>
</gene>
<feature type="domain" description="HD Cas3-type" evidence="11">
    <location>
        <begin position="23"/>
        <end position="192"/>
    </location>
</feature>
<accession>A0A410FU92</accession>
<evidence type="ECO:0000259" key="11">
    <source>
        <dbReference type="PROSITE" id="PS51643"/>
    </source>
</evidence>
<dbReference type="SMART" id="SM00487">
    <property type="entry name" value="DEXDc"/>
    <property type="match status" value="1"/>
</dbReference>
<dbReference type="InterPro" id="IPR014001">
    <property type="entry name" value="Helicase_ATP-bd"/>
</dbReference>
<keyword evidence="4" id="KW-0547">Nucleotide-binding</keyword>
<dbReference type="GO" id="GO:0004386">
    <property type="term" value="F:helicase activity"/>
    <property type="evidence" value="ECO:0007669"/>
    <property type="project" value="UniProtKB-KW"/>
</dbReference>
<feature type="domain" description="Helicase ATP-binding" evidence="10">
    <location>
        <begin position="251"/>
        <end position="424"/>
    </location>
</feature>
<evidence type="ECO:0000256" key="7">
    <source>
        <dbReference type="ARBA" id="ARBA00022840"/>
    </source>
</evidence>
<dbReference type="Gene3D" id="3.40.50.300">
    <property type="entry name" value="P-loop containing nucleotide triphosphate hydrolases"/>
    <property type="match status" value="2"/>
</dbReference>
<name>A0A410FU92_BIPS1</name>
<feature type="region of interest" description="Disordered" evidence="9">
    <location>
        <begin position="1"/>
        <end position="23"/>
    </location>
</feature>
<evidence type="ECO:0000256" key="1">
    <source>
        <dbReference type="ARBA" id="ARBA00006847"/>
    </source>
</evidence>
<evidence type="ECO:0000256" key="4">
    <source>
        <dbReference type="ARBA" id="ARBA00022741"/>
    </source>
</evidence>
<dbReference type="Gene3D" id="1.10.3210.30">
    <property type="match status" value="1"/>
</dbReference>
<dbReference type="Pfam" id="PF00270">
    <property type="entry name" value="DEAD"/>
    <property type="match status" value="1"/>
</dbReference>
<dbReference type="PROSITE" id="PS51643">
    <property type="entry name" value="HD_CAS3"/>
    <property type="match status" value="1"/>
</dbReference>
<dbReference type="NCBIfam" id="TIGR01596">
    <property type="entry name" value="cas3_HD"/>
    <property type="match status" value="1"/>
</dbReference>
<comment type="similarity">
    <text evidence="2">In the central section; belongs to the CRISPR-associated helicase Cas3 family.</text>
</comment>
<keyword evidence="8" id="KW-0051">Antiviral defense</keyword>
<keyword evidence="7" id="KW-0067">ATP-binding</keyword>
<dbReference type="GO" id="GO:0046872">
    <property type="term" value="F:metal ion binding"/>
    <property type="evidence" value="ECO:0007669"/>
    <property type="project" value="UniProtKB-KW"/>
</dbReference>
<dbReference type="InterPro" id="IPR054712">
    <property type="entry name" value="Cas3-like_dom"/>
</dbReference>
<evidence type="ECO:0000256" key="6">
    <source>
        <dbReference type="ARBA" id="ARBA00022806"/>
    </source>
</evidence>
<evidence type="ECO:0000256" key="3">
    <source>
        <dbReference type="ARBA" id="ARBA00022723"/>
    </source>
</evidence>
<dbReference type="Pfam" id="PF01966">
    <property type="entry name" value="HD"/>
    <property type="match status" value="1"/>
</dbReference>
<dbReference type="InterPro" id="IPR038257">
    <property type="entry name" value="CRISPR-assoc_Cas3_HD_sf"/>
</dbReference>
<evidence type="ECO:0000256" key="9">
    <source>
        <dbReference type="SAM" id="MobiDB-lite"/>
    </source>
</evidence>
<protein>
    <submittedName>
        <fullName evidence="12">CRISPR-associated helicase Cas3</fullName>
    </submittedName>
</protein>
<organism evidence="12 13">
    <name type="scientific">Bipolaricaulis sibiricus</name>
    <dbReference type="NCBI Taxonomy" id="2501609"/>
    <lineage>
        <taxon>Bacteria</taxon>
        <taxon>Candidatus Bipolaricaulota</taxon>
        <taxon>Candidatus Bipolaricaulia</taxon>
        <taxon>Candidatus Bipolaricaulales</taxon>
        <taxon>Candidatus Bipolaricaulaceae</taxon>
        <taxon>Candidatus Bipolaricaulis</taxon>
    </lineage>
</organism>
<feature type="compositionally biased region" description="Polar residues" evidence="9">
    <location>
        <begin position="1"/>
        <end position="10"/>
    </location>
</feature>
<evidence type="ECO:0000256" key="8">
    <source>
        <dbReference type="ARBA" id="ARBA00023118"/>
    </source>
</evidence>
<evidence type="ECO:0000256" key="5">
    <source>
        <dbReference type="ARBA" id="ARBA00022801"/>
    </source>
</evidence>